<evidence type="ECO:0000313" key="1">
    <source>
        <dbReference type="EMBL" id="CAD7700964.1"/>
    </source>
</evidence>
<name>A0A8S1J429_9CHLO</name>
<dbReference type="Proteomes" id="UP000708148">
    <property type="component" value="Unassembled WGS sequence"/>
</dbReference>
<keyword evidence="2" id="KW-1185">Reference proteome</keyword>
<dbReference type="AlphaFoldDB" id="A0A8S1J429"/>
<gene>
    <name evidence="1" type="ORF">OSTQU699_LOCUS6323</name>
</gene>
<organism evidence="1 2">
    <name type="scientific">Ostreobium quekettii</name>
    <dbReference type="NCBI Taxonomy" id="121088"/>
    <lineage>
        <taxon>Eukaryota</taxon>
        <taxon>Viridiplantae</taxon>
        <taxon>Chlorophyta</taxon>
        <taxon>core chlorophytes</taxon>
        <taxon>Ulvophyceae</taxon>
        <taxon>TCBD clade</taxon>
        <taxon>Bryopsidales</taxon>
        <taxon>Ostreobineae</taxon>
        <taxon>Ostreobiaceae</taxon>
        <taxon>Ostreobium</taxon>
    </lineage>
</organism>
<sequence length="144" mass="16048">MHTAVRLVANGEAALLTSSRIPGLCAQPCAARPIRERVCRGMRQGASMDRGEHGGGVIKAKFCKWVFRRQHLNTDSCLAIARKCFAATSPSAHVSNGDSPSVFIWFFWLLPSSWKGRDESPQMDDCFGGKRLFECGLCRRERLF</sequence>
<reference evidence="1" key="1">
    <citation type="submission" date="2020-12" db="EMBL/GenBank/DDBJ databases">
        <authorList>
            <person name="Iha C."/>
        </authorList>
    </citation>
    <scope>NUCLEOTIDE SEQUENCE</scope>
</reference>
<accession>A0A8S1J429</accession>
<comment type="caution">
    <text evidence="1">The sequence shown here is derived from an EMBL/GenBank/DDBJ whole genome shotgun (WGS) entry which is preliminary data.</text>
</comment>
<protein>
    <submittedName>
        <fullName evidence="1">Uncharacterized protein</fullName>
    </submittedName>
</protein>
<proteinExistence type="predicted"/>
<dbReference type="EMBL" id="CAJHUC010001397">
    <property type="protein sequence ID" value="CAD7700964.1"/>
    <property type="molecule type" value="Genomic_DNA"/>
</dbReference>
<evidence type="ECO:0000313" key="2">
    <source>
        <dbReference type="Proteomes" id="UP000708148"/>
    </source>
</evidence>